<gene>
    <name evidence="1" type="ORF">CS063_00085</name>
</gene>
<dbReference type="Proteomes" id="UP000224460">
    <property type="component" value="Unassembled WGS sequence"/>
</dbReference>
<protein>
    <submittedName>
        <fullName evidence="1">Uncharacterized protein</fullName>
    </submittedName>
</protein>
<reference evidence="1" key="1">
    <citation type="submission" date="2017-10" db="EMBL/GenBank/DDBJ databases">
        <title>Genome sequence of cellulolytic Lachnospiraceae bacterium XHS1971 isolated from hotspring sediment.</title>
        <authorList>
            <person name="Vasudevan G."/>
            <person name="Joshi A.J."/>
            <person name="Hivarkar S."/>
            <person name="Lanjekar V.B."/>
            <person name="Dhakephalkar P.K."/>
            <person name="Dagar S."/>
        </authorList>
    </citation>
    <scope>NUCLEOTIDE SEQUENCE</scope>
    <source>
        <strain evidence="1">XHS1971</strain>
    </source>
</reference>
<keyword evidence="2" id="KW-1185">Reference proteome</keyword>
<evidence type="ECO:0000313" key="2">
    <source>
        <dbReference type="Proteomes" id="UP000224460"/>
    </source>
</evidence>
<organism evidence="1 2">
    <name type="scientific">Sporanaerobium hydrogeniformans</name>
    <dbReference type="NCBI Taxonomy" id="3072179"/>
    <lineage>
        <taxon>Bacteria</taxon>
        <taxon>Bacillati</taxon>
        <taxon>Bacillota</taxon>
        <taxon>Clostridia</taxon>
        <taxon>Lachnospirales</taxon>
        <taxon>Lachnospiraceae</taxon>
        <taxon>Sporanaerobium</taxon>
    </lineage>
</organism>
<comment type="caution">
    <text evidence="1">The sequence shown here is derived from an EMBL/GenBank/DDBJ whole genome shotgun (WGS) entry which is preliminary data.</text>
</comment>
<name>A0AC61DGC9_9FIRM</name>
<sequence length="274" mass="30828">MGLSRIGWCSFAGVTVSNLDFNLATPKLVSVDRPCSPTMQYQEFIAPYRHGSKYYENRYDDIEIRVVIGFNGTATERQAKITNLLQQWIGKKDKLVFADRPNLFYKARFYKSVTGKDSGTFTQLTITFIASFCMYEFYGDLRDILVKDMDMLADDIGALINRATWQGITSYTAKIITNTGNFESKPLIEVTGTATLLTFELNNVEFSIANINGTVYIDCEEMNVYKIVNNKKLSVLSQWQGDFPIVPTGESTVYIGGVGLNVAITVDFKNTYIV</sequence>
<proteinExistence type="predicted"/>
<evidence type="ECO:0000313" key="1">
    <source>
        <dbReference type="EMBL" id="PHV71915.1"/>
    </source>
</evidence>
<accession>A0AC61DGC9</accession>
<dbReference type="EMBL" id="PEDL01000001">
    <property type="protein sequence ID" value="PHV71915.1"/>
    <property type="molecule type" value="Genomic_DNA"/>
</dbReference>